<comment type="subcellular location">
    <subcellularLocation>
        <location evidence="1 8">Cell inner membrane</location>
        <topology evidence="1 8">Single-pass membrane protein</topology>
    </subcellularLocation>
</comment>
<dbReference type="GO" id="GO:0005886">
    <property type="term" value="C:plasma membrane"/>
    <property type="evidence" value="ECO:0007669"/>
    <property type="project" value="UniProtKB-SubCell"/>
</dbReference>
<evidence type="ECO:0000313" key="10">
    <source>
        <dbReference type="Proteomes" id="UP000297753"/>
    </source>
</evidence>
<dbReference type="Pfam" id="PF01848">
    <property type="entry name" value="HOK_GEF"/>
    <property type="match status" value="1"/>
</dbReference>
<evidence type="ECO:0000256" key="4">
    <source>
        <dbReference type="ARBA" id="ARBA00022649"/>
    </source>
</evidence>
<gene>
    <name evidence="9" type="ORF">ELS82_22470</name>
</gene>
<dbReference type="InterPro" id="IPR000021">
    <property type="entry name" value="Hok/gef_toxin"/>
</dbReference>
<keyword evidence="10" id="KW-1185">Reference proteome</keyword>
<reference evidence="9 10" key="1">
    <citation type="submission" date="2019-01" db="EMBL/GenBank/DDBJ databases">
        <title>Vibrio BEI176 sp. nov, a marine bacterium isolated from China: eastern marignal seas.</title>
        <authorList>
            <person name="Li B."/>
        </authorList>
    </citation>
    <scope>NUCLEOTIDE SEQUENCE [LARGE SCALE GENOMIC DNA]</scope>
    <source>
        <strain evidence="9 10">BEI176</strain>
    </source>
</reference>
<name>A0A4Y8W9D3_9VIBR</name>
<evidence type="ECO:0000256" key="8">
    <source>
        <dbReference type="RuleBase" id="RU221113"/>
    </source>
</evidence>
<keyword evidence="7 8" id="KW-0472">Membrane</keyword>
<evidence type="ECO:0000256" key="3">
    <source>
        <dbReference type="ARBA" id="ARBA00022519"/>
    </source>
</evidence>
<evidence type="ECO:0000313" key="9">
    <source>
        <dbReference type="EMBL" id="TFH89394.1"/>
    </source>
</evidence>
<comment type="similarity">
    <text evidence="8">Belongs to the hok/gef family.</text>
</comment>
<dbReference type="AlphaFoldDB" id="A0A4Y8W9D3"/>
<protein>
    <submittedName>
        <fullName evidence="9">Hok/Gef family protein</fullName>
    </submittedName>
</protein>
<sequence>MDMKKPRMNYKFKRGPYHVSQLDNSLLLHRRQVMPKKTVLGALVVVCITAVILTALYTGSLCDVRYRNQQEDLSIKLAYEVR</sequence>
<evidence type="ECO:0000256" key="2">
    <source>
        <dbReference type="ARBA" id="ARBA00022475"/>
    </source>
</evidence>
<evidence type="ECO:0000256" key="7">
    <source>
        <dbReference type="ARBA" id="ARBA00023136"/>
    </source>
</evidence>
<keyword evidence="4" id="KW-1277">Toxin-antitoxin system</keyword>
<keyword evidence="3" id="KW-0997">Cell inner membrane</keyword>
<evidence type="ECO:0000256" key="1">
    <source>
        <dbReference type="ARBA" id="ARBA00004377"/>
    </source>
</evidence>
<dbReference type="OrthoDB" id="9919552at2"/>
<dbReference type="PRINTS" id="PR00281">
    <property type="entry name" value="HOKGEFTOXIC"/>
</dbReference>
<evidence type="ECO:0000256" key="5">
    <source>
        <dbReference type="ARBA" id="ARBA00022692"/>
    </source>
</evidence>
<proteinExistence type="inferred from homology"/>
<comment type="caution">
    <text evidence="9">The sequence shown here is derived from an EMBL/GenBank/DDBJ whole genome shotgun (WGS) entry which is preliminary data.</text>
</comment>
<evidence type="ECO:0000256" key="6">
    <source>
        <dbReference type="ARBA" id="ARBA00022989"/>
    </source>
</evidence>
<accession>A0A4Y8W9D3</accession>
<dbReference type="Proteomes" id="UP000297753">
    <property type="component" value="Unassembled WGS sequence"/>
</dbReference>
<feature type="transmembrane region" description="Helical" evidence="8">
    <location>
        <begin position="39"/>
        <end position="59"/>
    </location>
</feature>
<keyword evidence="2" id="KW-1003">Cell membrane</keyword>
<keyword evidence="5 8" id="KW-0812">Transmembrane</keyword>
<organism evidence="9 10">
    <name type="scientific">Vibrio ouci</name>
    <dbReference type="NCBI Taxonomy" id="2499078"/>
    <lineage>
        <taxon>Bacteria</taxon>
        <taxon>Pseudomonadati</taxon>
        <taxon>Pseudomonadota</taxon>
        <taxon>Gammaproteobacteria</taxon>
        <taxon>Vibrionales</taxon>
        <taxon>Vibrionaceae</taxon>
        <taxon>Vibrio</taxon>
    </lineage>
</organism>
<keyword evidence="6 8" id="KW-1133">Transmembrane helix</keyword>
<dbReference type="EMBL" id="SATR01000072">
    <property type="protein sequence ID" value="TFH89394.1"/>
    <property type="molecule type" value="Genomic_DNA"/>
</dbReference>